<proteinExistence type="predicted"/>
<evidence type="ECO:0000313" key="1">
    <source>
        <dbReference type="EMBL" id="GAA2558274.1"/>
    </source>
</evidence>
<gene>
    <name evidence="1" type="ORF">GCM10010423_70180</name>
</gene>
<comment type="caution">
    <text evidence="1">The sequence shown here is derived from an EMBL/GenBank/DDBJ whole genome shotgun (WGS) entry which is preliminary data.</text>
</comment>
<dbReference type="EMBL" id="BAAATM010000027">
    <property type="protein sequence ID" value="GAA2558274.1"/>
    <property type="molecule type" value="Genomic_DNA"/>
</dbReference>
<evidence type="ECO:0008006" key="3">
    <source>
        <dbReference type="Google" id="ProtNLM"/>
    </source>
</evidence>
<organism evidence="1 2">
    <name type="scientific">Streptomyces levis</name>
    <dbReference type="NCBI Taxonomy" id="285566"/>
    <lineage>
        <taxon>Bacteria</taxon>
        <taxon>Bacillati</taxon>
        <taxon>Actinomycetota</taxon>
        <taxon>Actinomycetes</taxon>
        <taxon>Kitasatosporales</taxon>
        <taxon>Streptomycetaceae</taxon>
        <taxon>Streptomyces</taxon>
    </lineage>
</organism>
<protein>
    <recommendedName>
        <fullName evidence="3">Transposase</fullName>
    </recommendedName>
</protein>
<keyword evidence="2" id="KW-1185">Reference proteome</keyword>
<dbReference type="Proteomes" id="UP001501095">
    <property type="component" value="Unassembled WGS sequence"/>
</dbReference>
<accession>A0ABN3P3Y4</accession>
<sequence length="132" mass="15599">MVWGRRWGRWNGEPDWAGSRRPPSAACRHQLRAFLEVCGVHYKEHADWLEAWQRAYNAQFYYPTKRLAEAAWPGYRVVEYERFARQGGHGAHGLARRLHARYCEVSRSASWEEDVPLQHWSPWQESQPPGRP</sequence>
<reference evidence="1 2" key="1">
    <citation type="journal article" date="2019" name="Int. J. Syst. Evol. Microbiol.">
        <title>The Global Catalogue of Microorganisms (GCM) 10K type strain sequencing project: providing services to taxonomists for standard genome sequencing and annotation.</title>
        <authorList>
            <consortium name="The Broad Institute Genomics Platform"/>
            <consortium name="The Broad Institute Genome Sequencing Center for Infectious Disease"/>
            <person name="Wu L."/>
            <person name="Ma J."/>
        </authorList>
    </citation>
    <scope>NUCLEOTIDE SEQUENCE [LARGE SCALE GENOMIC DNA]</scope>
    <source>
        <strain evidence="1 2">JCM 6924</strain>
    </source>
</reference>
<evidence type="ECO:0000313" key="2">
    <source>
        <dbReference type="Proteomes" id="UP001501095"/>
    </source>
</evidence>
<name>A0ABN3P3Y4_9ACTN</name>